<organism evidence="4 6">
    <name type="scientific">Candidatus Methanodesulfokora washburnensis</name>
    <dbReference type="NCBI Taxonomy" id="2478471"/>
    <lineage>
        <taxon>Archaea</taxon>
        <taxon>Thermoproteota</taxon>
        <taxon>Candidatus Korarchaeia</taxon>
        <taxon>Candidatus Korarchaeia incertae sedis</taxon>
        <taxon>Candidatus Methanodesulfokora</taxon>
    </lineage>
</organism>
<reference evidence="4 6" key="1">
    <citation type="submission" date="2018-10" db="EMBL/GenBank/DDBJ databases">
        <title>Co-occurring genomic capacity for anaerobic methane metabolism and dissimilatory sulfite reduction discovered in the Korarchaeota.</title>
        <authorList>
            <person name="Mckay L.J."/>
            <person name="Dlakic M."/>
            <person name="Fields M.W."/>
            <person name="Delmont T.O."/>
            <person name="Eren A.M."/>
            <person name="Jay Z.J."/>
            <person name="Klingelsmith K.B."/>
            <person name="Rusch D.B."/>
            <person name="Inskeep W.P."/>
        </authorList>
    </citation>
    <scope>NUCLEOTIDE SEQUENCE [LARGE SCALE GENOMIC DNA]</scope>
    <source>
        <strain evidence="4 6">MDKW</strain>
    </source>
</reference>
<dbReference type="EMBL" id="RCOS01000173">
    <property type="protein sequence ID" value="RSN71533.1"/>
    <property type="molecule type" value="Genomic_DNA"/>
</dbReference>
<proteinExistence type="predicted"/>
<evidence type="ECO:0000259" key="3">
    <source>
        <dbReference type="SMART" id="SM01007"/>
    </source>
</evidence>
<dbReference type="PANTHER" id="PTHR22789">
    <property type="entry name" value="FUCULOSE PHOSPHATE ALDOLASE"/>
    <property type="match status" value="1"/>
</dbReference>
<dbReference type="OrthoDB" id="18709at2157"/>
<evidence type="ECO:0000313" key="7">
    <source>
        <dbReference type="Proteomes" id="UP000316217"/>
    </source>
</evidence>
<dbReference type="PANTHER" id="PTHR22789:SF0">
    <property type="entry name" value="3-OXO-TETRONATE 4-PHOSPHATE DECARBOXYLASE-RELATED"/>
    <property type="match status" value="1"/>
</dbReference>
<dbReference type="Pfam" id="PF00596">
    <property type="entry name" value="Aldolase_II"/>
    <property type="match status" value="1"/>
</dbReference>
<sequence>MQSIEEQICNYMRLLYERRLTTASGGNISVKIGDRILITPSGVPKWKIKPEDIVEMDLEGKLIRGERPSSEWRTHLRVYKSRDIGAVIHAHCPITTALATFEIPYRIISYEAEDLISSMEIMPYIKFGTQEFADAVGNLIKKADIIVVKNHGLISVGKDLKEAFFRLEAVEHNSLMLLIGLLLDRVH</sequence>
<name>A0A429GCP6_9CREN</name>
<dbReference type="GO" id="GO:0046872">
    <property type="term" value="F:metal ion binding"/>
    <property type="evidence" value="ECO:0007669"/>
    <property type="project" value="UniProtKB-KW"/>
</dbReference>
<dbReference type="RefSeq" id="WP_125672929.1">
    <property type="nucleotide sequence ID" value="NZ_RCOS01000173.1"/>
</dbReference>
<evidence type="ECO:0000256" key="1">
    <source>
        <dbReference type="ARBA" id="ARBA00022723"/>
    </source>
</evidence>
<dbReference type="UniPathway" id="UPA00071"/>
<gene>
    <name evidence="4" type="ORF">D6D85_15845</name>
    <name evidence="5" type="ORF">EF810_03240</name>
</gene>
<keyword evidence="1" id="KW-0479">Metal-binding</keyword>
<dbReference type="InterPro" id="IPR001303">
    <property type="entry name" value="Aldolase_II/adducin_N"/>
</dbReference>
<dbReference type="Proteomes" id="UP000316217">
    <property type="component" value="Unassembled WGS sequence"/>
</dbReference>
<dbReference type="Proteomes" id="UP000277582">
    <property type="component" value="Unassembled WGS sequence"/>
</dbReference>
<evidence type="ECO:0000313" key="6">
    <source>
        <dbReference type="Proteomes" id="UP000277582"/>
    </source>
</evidence>
<dbReference type="AlphaFoldDB" id="A0A429GCP6"/>
<keyword evidence="6" id="KW-1185">Reference proteome</keyword>
<accession>A0A429GCP6</accession>
<dbReference type="Gene3D" id="3.40.225.10">
    <property type="entry name" value="Class II aldolase/adducin N-terminal domain"/>
    <property type="match status" value="1"/>
</dbReference>
<evidence type="ECO:0000313" key="4">
    <source>
        <dbReference type="EMBL" id="RSN71533.1"/>
    </source>
</evidence>
<dbReference type="SUPFAM" id="SSF53639">
    <property type="entry name" value="AraD/HMP-PK domain-like"/>
    <property type="match status" value="1"/>
</dbReference>
<comment type="caution">
    <text evidence="4">The sequence shown here is derived from an EMBL/GenBank/DDBJ whole genome shotgun (WGS) entry which is preliminary data.</text>
</comment>
<dbReference type="InterPro" id="IPR050197">
    <property type="entry name" value="Aldolase_class_II_sugar_metab"/>
</dbReference>
<reference evidence="5 7" key="2">
    <citation type="journal article" date="2019" name="Nat. Microbiol.">
        <title>Wide diversity of methane and short-chain alkane metabolisms in uncultured archaea.</title>
        <authorList>
            <person name="Borrel G."/>
            <person name="Adam P.S."/>
            <person name="McKay L.J."/>
            <person name="Chen L.X."/>
            <person name="Sierra-Garcia I.N."/>
            <person name="Sieber C.M."/>
            <person name="Letourneur Q."/>
            <person name="Ghozlane A."/>
            <person name="Andersen G.L."/>
            <person name="Li W.J."/>
            <person name="Hallam S.J."/>
            <person name="Muyzer G."/>
            <person name="de Oliveira V.M."/>
            <person name="Inskeep W.P."/>
            <person name="Banfield J.F."/>
            <person name="Gribaldo S."/>
        </authorList>
    </citation>
    <scope>NUCLEOTIDE SEQUENCE [LARGE SCALE GENOMIC DNA]</scope>
    <source>
        <strain evidence="5">NM4</strain>
    </source>
</reference>
<evidence type="ECO:0000256" key="2">
    <source>
        <dbReference type="ARBA" id="ARBA00023239"/>
    </source>
</evidence>
<protein>
    <submittedName>
        <fullName evidence="4">Class II aldolase/adducin family protein</fullName>
    </submittedName>
</protein>
<keyword evidence="2" id="KW-0456">Lyase</keyword>
<dbReference type="InterPro" id="IPR036409">
    <property type="entry name" value="Aldolase_II/adducin_N_sf"/>
</dbReference>
<feature type="domain" description="Class II aldolase/adducin N-terminal" evidence="3">
    <location>
        <begin position="6"/>
        <end position="178"/>
    </location>
</feature>
<dbReference type="GO" id="GO:0016832">
    <property type="term" value="F:aldehyde-lyase activity"/>
    <property type="evidence" value="ECO:0007669"/>
    <property type="project" value="TreeGrafter"/>
</dbReference>
<evidence type="ECO:0000313" key="5">
    <source>
        <dbReference type="EMBL" id="RZN62308.1"/>
    </source>
</evidence>
<dbReference type="GO" id="GO:0019323">
    <property type="term" value="P:pentose catabolic process"/>
    <property type="evidence" value="ECO:0007669"/>
    <property type="project" value="TreeGrafter"/>
</dbReference>
<dbReference type="SMART" id="SM01007">
    <property type="entry name" value="Aldolase_II"/>
    <property type="match status" value="1"/>
</dbReference>
<dbReference type="GO" id="GO:0005829">
    <property type="term" value="C:cytosol"/>
    <property type="evidence" value="ECO:0007669"/>
    <property type="project" value="TreeGrafter"/>
</dbReference>
<dbReference type="EMBL" id="RXII01000049">
    <property type="protein sequence ID" value="RZN62308.1"/>
    <property type="molecule type" value="Genomic_DNA"/>
</dbReference>